<feature type="non-terminal residue" evidence="1">
    <location>
        <position position="197"/>
    </location>
</feature>
<evidence type="ECO:0000313" key="1">
    <source>
        <dbReference type="EMBL" id="KLO08499.1"/>
    </source>
</evidence>
<organism evidence="1 2">
    <name type="scientific">Schizopora paradoxa</name>
    <dbReference type="NCBI Taxonomy" id="27342"/>
    <lineage>
        <taxon>Eukaryota</taxon>
        <taxon>Fungi</taxon>
        <taxon>Dikarya</taxon>
        <taxon>Basidiomycota</taxon>
        <taxon>Agaricomycotina</taxon>
        <taxon>Agaricomycetes</taxon>
        <taxon>Hymenochaetales</taxon>
        <taxon>Schizoporaceae</taxon>
        <taxon>Schizopora</taxon>
    </lineage>
</organism>
<proteinExistence type="predicted"/>
<sequence>MDLEEENTRTKPLSTQDRFFLDFLACYDIRRHLSSLLRICQEHYPGILINELRFCVYYDALVGPVGLSIKTLSEDSPEYLLRVAQQTKDQDLGLGPPLVEVFYFGGESHRVRSFHFLLPREYFTVPKLLNQYQEISDSLRVSFRSQARYWFHPDGGESDFEDLSSDIDEVGAVLSLLKLSKGNMEDPSIFPFNFRYS</sequence>
<gene>
    <name evidence="1" type="ORF">SCHPADRAFT_931764</name>
</gene>
<protein>
    <submittedName>
        <fullName evidence="1">Uncharacterized protein</fullName>
    </submittedName>
</protein>
<accession>A0A0H2R9H8</accession>
<dbReference type="EMBL" id="KQ086089">
    <property type="protein sequence ID" value="KLO08499.1"/>
    <property type="molecule type" value="Genomic_DNA"/>
</dbReference>
<keyword evidence="2" id="KW-1185">Reference proteome</keyword>
<dbReference type="AlphaFoldDB" id="A0A0H2R9H8"/>
<evidence type="ECO:0000313" key="2">
    <source>
        <dbReference type="Proteomes" id="UP000053477"/>
    </source>
</evidence>
<reference evidence="1 2" key="1">
    <citation type="submission" date="2015-04" db="EMBL/GenBank/DDBJ databases">
        <title>Complete genome sequence of Schizopora paradoxa KUC8140, a cosmopolitan wood degrader in East Asia.</title>
        <authorList>
            <consortium name="DOE Joint Genome Institute"/>
            <person name="Min B."/>
            <person name="Park H."/>
            <person name="Jang Y."/>
            <person name="Kim J.-J."/>
            <person name="Kim K.H."/>
            <person name="Pangilinan J."/>
            <person name="Lipzen A."/>
            <person name="Riley R."/>
            <person name="Grigoriev I.V."/>
            <person name="Spatafora J.W."/>
            <person name="Choi I.-G."/>
        </authorList>
    </citation>
    <scope>NUCLEOTIDE SEQUENCE [LARGE SCALE GENOMIC DNA]</scope>
    <source>
        <strain evidence="1 2">KUC8140</strain>
    </source>
</reference>
<dbReference type="Proteomes" id="UP000053477">
    <property type="component" value="Unassembled WGS sequence"/>
</dbReference>
<dbReference type="InParanoid" id="A0A0H2R9H8"/>
<name>A0A0H2R9H8_9AGAM</name>